<comment type="caution">
    <text evidence="1">The sequence shown here is derived from an EMBL/GenBank/DDBJ whole genome shotgun (WGS) entry which is preliminary data.</text>
</comment>
<dbReference type="Proteomes" id="UP001264519">
    <property type="component" value="Unassembled WGS sequence"/>
</dbReference>
<dbReference type="RefSeq" id="WP_309651734.1">
    <property type="nucleotide sequence ID" value="NZ_JARWAK010000003.1"/>
</dbReference>
<evidence type="ECO:0008006" key="3">
    <source>
        <dbReference type="Google" id="ProtNLM"/>
    </source>
</evidence>
<protein>
    <recommendedName>
        <fullName evidence="3">SIR2-like domain-containing protein</fullName>
    </recommendedName>
</protein>
<keyword evidence="2" id="KW-1185">Reference proteome</keyword>
<proteinExistence type="predicted"/>
<dbReference type="SUPFAM" id="SSF52467">
    <property type="entry name" value="DHS-like NAD/FAD-binding domain"/>
    <property type="match status" value="1"/>
</dbReference>
<accession>A0ABU1FZL4</accession>
<sequence length="408" mass="46070">MKALFIGAGATYDCGMPLVWELTAEIRRWLTPEKIISSNENWKSQGGGWHNDVVSLLVSLLENKNLHYENIIGAIEVECSRERDQSKRQSYYAALGFVLQAVYGLLMERQVKNTHYALAALEDFSSIKEMSRNNKPLWVFSLNHDCIIEMLALKCGIPLKSGFNEEVSIPMKTANGSIRSFPFERLSRKSIEENQYSFFGHGEFGINLIKLHGSLDIFGQDDELNYLKISAIGNNPESLSSQIQILNQINQDIAVRDGVVCTNENIYEDENGEIQFLRKSLLSGAHKFTKKLSQIAPSEFLSLFRGNLNYADELICIGYSFGDKHIDDHIVDWLSFSATRKLTIVNPGINVCPERMKHLSGQVECKPIGASDYFTQLSDKKSTVLKDMLRKARSVAREKIKRELTGNA</sequence>
<dbReference type="InterPro" id="IPR029035">
    <property type="entry name" value="DHS-like_NAD/FAD-binding_dom"/>
</dbReference>
<name>A0ABU1FZL4_9GAMM</name>
<organism evidence="1 2">
    <name type="scientific">Halomonas koreensis</name>
    <dbReference type="NCBI Taxonomy" id="245385"/>
    <lineage>
        <taxon>Bacteria</taxon>
        <taxon>Pseudomonadati</taxon>
        <taxon>Pseudomonadota</taxon>
        <taxon>Gammaproteobacteria</taxon>
        <taxon>Oceanospirillales</taxon>
        <taxon>Halomonadaceae</taxon>
        <taxon>Halomonas</taxon>
    </lineage>
</organism>
<gene>
    <name evidence="1" type="ORF">QC818_04925</name>
</gene>
<evidence type="ECO:0000313" key="1">
    <source>
        <dbReference type="EMBL" id="MDR5866129.1"/>
    </source>
</evidence>
<dbReference type="EMBL" id="JARWAK010000003">
    <property type="protein sequence ID" value="MDR5866129.1"/>
    <property type="molecule type" value="Genomic_DNA"/>
</dbReference>
<evidence type="ECO:0000313" key="2">
    <source>
        <dbReference type="Proteomes" id="UP001264519"/>
    </source>
</evidence>
<reference evidence="1 2" key="1">
    <citation type="submission" date="2023-04" db="EMBL/GenBank/DDBJ databases">
        <title>A long-awaited taxogenomic arrangement of the family Halomonadaceae.</title>
        <authorList>
            <person name="De La Haba R."/>
            <person name="Chuvochina M."/>
            <person name="Wittouck S."/>
            <person name="Arahal D.R."/>
            <person name="Sanchez-Porro C."/>
            <person name="Hugenholtz P."/>
            <person name="Ventosa A."/>
        </authorList>
    </citation>
    <scope>NUCLEOTIDE SEQUENCE [LARGE SCALE GENOMIC DNA]</scope>
    <source>
        <strain evidence="1 2">DSM 23530</strain>
    </source>
</reference>